<gene>
    <name evidence="8" type="ORF">RM844_07840</name>
</gene>
<dbReference type="RefSeq" id="WP_311666223.1">
    <property type="nucleotide sequence ID" value="NZ_JAVREO010000004.1"/>
</dbReference>
<evidence type="ECO:0000259" key="7">
    <source>
        <dbReference type="SMART" id="SM00833"/>
    </source>
</evidence>
<evidence type="ECO:0000256" key="1">
    <source>
        <dbReference type="ARBA" id="ARBA00022741"/>
    </source>
</evidence>
<dbReference type="InterPro" id="IPR011629">
    <property type="entry name" value="CobW-like_C"/>
</dbReference>
<evidence type="ECO:0000256" key="3">
    <source>
        <dbReference type="ARBA" id="ARBA00023186"/>
    </source>
</evidence>
<feature type="compositionally biased region" description="Basic and acidic residues" evidence="6">
    <location>
        <begin position="350"/>
        <end position="363"/>
    </location>
</feature>
<keyword evidence="9" id="KW-1185">Reference proteome</keyword>
<evidence type="ECO:0000256" key="2">
    <source>
        <dbReference type="ARBA" id="ARBA00022801"/>
    </source>
</evidence>
<dbReference type="SMART" id="SM00833">
    <property type="entry name" value="CobW_C"/>
    <property type="match status" value="1"/>
</dbReference>
<comment type="caution">
    <text evidence="8">The sequence shown here is derived from an EMBL/GenBank/DDBJ whole genome shotgun (WGS) entry which is preliminary data.</text>
</comment>
<dbReference type="PANTHER" id="PTHR13748:SF62">
    <property type="entry name" value="COBW DOMAIN-CONTAINING PROTEIN"/>
    <property type="match status" value="1"/>
</dbReference>
<feature type="domain" description="CobW C-terminal" evidence="7">
    <location>
        <begin position="235"/>
        <end position="323"/>
    </location>
</feature>
<dbReference type="PANTHER" id="PTHR13748">
    <property type="entry name" value="COBW-RELATED"/>
    <property type="match status" value="1"/>
</dbReference>
<proteinExistence type="inferred from homology"/>
<dbReference type="InterPro" id="IPR036627">
    <property type="entry name" value="CobW-likC_sf"/>
</dbReference>
<dbReference type="Gene3D" id="3.30.1220.10">
    <property type="entry name" value="CobW-like, C-terminal domain"/>
    <property type="match status" value="1"/>
</dbReference>
<comment type="catalytic activity">
    <reaction evidence="5">
        <text>GTP + H2O = GDP + phosphate + H(+)</text>
        <dbReference type="Rhea" id="RHEA:19669"/>
        <dbReference type="ChEBI" id="CHEBI:15377"/>
        <dbReference type="ChEBI" id="CHEBI:15378"/>
        <dbReference type="ChEBI" id="CHEBI:37565"/>
        <dbReference type="ChEBI" id="CHEBI:43474"/>
        <dbReference type="ChEBI" id="CHEBI:58189"/>
    </reaction>
    <physiologicalReaction direction="left-to-right" evidence="5">
        <dbReference type="Rhea" id="RHEA:19670"/>
    </physiologicalReaction>
</comment>
<comment type="similarity">
    <text evidence="4">Belongs to the SIMIBI class G3E GTPase family. ZNG1 subfamily.</text>
</comment>
<dbReference type="Proteomes" id="UP001183410">
    <property type="component" value="Unassembled WGS sequence"/>
</dbReference>
<protein>
    <submittedName>
        <fullName evidence="8">GTP-binding protein</fullName>
    </submittedName>
</protein>
<keyword evidence="2" id="KW-0378">Hydrolase</keyword>
<dbReference type="SUPFAM" id="SSF52540">
    <property type="entry name" value="P-loop containing nucleoside triphosphate hydrolases"/>
    <property type="match status" value="1"/>
</dbReference>
<evidence type="ECO:0000256" key="4">
    <source>
        <dbReference type="ARBA" id="ARBA00034320"/>
    </source>
</evidence>
<accession>A0ABU2JML1</accession>
<dbReference type="CDD" id="cd03112">
    <property type="entry name" value="CobW-like"/>
    <property type="match status" value="1"/>
</dbReference>
<keyword evidence="3" id="KW-0143">Chaperone</keyword>
<feature type="region of interest" description="Disordered" evidence="6">
    <location>
        <begin position="350"/>
        <end position="376"/>
    </location>
</feature>
<keyword evidence="1" id="KW-0547">Nucleotide-binding</keyword>
<dbReference type="InterPro" id="IPR027417">
    <property type="entry name" value="P-loop_NTPase"/>
</dbReference>
<evidence type="ECO:0000313" key="9">
    <source>
        <dbReference type="Proteomes" id="UP001183410"/>
    </source>
</evidence>
<reference evidence="9" key="1">
    <citation type="submission" date="2023-07" db="EMBL/GenBank/DDBJ databases">
        <title>30 novel species of actinomycetes from the DSMZ collection.</title>
        <authorList>
            <person name="Nouioui I."/>
        </authorList>
    </citation>
    <scope>NUCLEOTIDE SEQUENCE [LARGE SCALE GENOMIC DNA]</scope>
    <source>
        <strain evidence="9">DSM 44915</strain>
    </source>
</reference>
<dbReference type="Pfam" id="PF07683">
    <property type="entry name" value="CobW_C"/>
    <property type="match status" value="1"/>
</dbReference>
<name>A0ABU2JML1_9ACTN</name>
<dbReference type="SUPFAM" id="SSF90002">
    <property type="entry name" value="Hypothetical protein YjiA, C-terminal domain"/>
    <property type="match status" value="1"/>
</dbReference>
<organism evidence="8 9">
    <name type="scientific">Streptomyces chisholmiae</name>
    <dbReference type="NCBI Taxonomy" id="3075540"/>
    <lineage>
        <taxon>Bacteria</taxon>
        <taxon>Bacillati</taxon>
        <taxon>Actinomycetota</taxon>
        <taxon>Actinomycetes</taxon>
        <taxon>Kitasatosporales</taxon>
        <taxon>Streptomycetaceae</taxon>
        <taxon>Streptomyces</taxon>
    </lineage>
</organism>
<evidence type="ECO:0000256" key="5">
    <source>
        <dbReference type="ARBA" id="ARBA00049117"/>
    </source>
</evidence>
<dbReference type="Pfam" id="PF02492">
    <property type="entry name" value="cobW"/>
    <property type="match status" value="1"/>
</dbReference>
<feature type="compositionally biased region" description="Low complexity" evidence="6">
    <location>
        <begin position="364"/>
        <end position="376"/>
    </location>
</feature>
<dbReference type="Gene3D" id="3.40.50.300">
    <property type="entry name" value="P-loop containing nucleotide triphosphate hydrolases"/>
    <property type="match status" value="1"/>
</dbReference>
<evidence type="ECO:0000313" key="8">
    <source>
        <dbReference type="EMBL" id="MDT0266204.1"/>
    </source>
</evidence>
<dbReference type="InterPro" id="IPR051316">
    <property type="entry name" value="Zinc-reg_GTPase_activator"/>
</dbReference>
<dbReference type="InterPro" id="IPR003495">
    <property type="entry name" value="CobW/HypB/UreG_nucleotide-bd"/>
</dbReference>
<sequence>MTARRVPVLVLAGFLGAGKTTLLNHLLTNATGVRIGAVVNDFGSVPVDALSVAGQVDSMVAFGNGCLCCAVDTEELDGALARLADPAAGIDLIVIEASGLAEPPTLVRMVLASEHPGVIYGGLVQVVDAVEHDRLRERQPATDRYTALADLVVLNKTDLVPDAHRAALLADLRDRAEGSPVVAASHGRIDPGLLVDGPADDRTTVPWPRQLSFADLLAEHAGAGRGPADHPHVGYQSVSFHSEEPLDAGRLMDFLDGRRAGLYRIKGFVRIAGGARYTLHAVGRFLRFFPDPPPAGDAAPTSLVLIGTGLDPAALRAELAACRATDQRPEGEPGDQQAHWRLLRFVDRAGAPEDDPAGAREPAEPWAAAASSPDRG</sequence>
<dbReference type="EMBL" id="JAVREO010000004">
    <property type="protein sequence ID" value="MDT0266204.1"/>
    <property type="molecule type" value="Genomic_DNA"/>
</dbReference>
<evidence type="ECO:0000256" key="6">
    <source>
        <dbReference type="SAM" id="MobiDB-lite"/>
    </source>
</evidence>